<dbReference type="EMBL" id="JAMYQB010000010">
    <property type="protein sequence ID" value="MER9405320.1"/>
    <property type="molecule type" value="Genomic_DNA"/>
</dbReference>
<dbReference type="Proteomes" id="UP001433071">
    <property type="component" value="Unassembled WGS sequence"/>
</dbReference>
<accession>A0ABV1YZY4</accession>
<dbReference type="RefSeq" id="WP_352558452.1">
    <property type="nucleotide sequence ID" value="NZ_JAMYQB010000010.1"/>
</dbReference>
<evidence type="ECO:0000313" key="1">
    <source>
        <dbReference type="EMBL" id="MER9405320.1"/>
    </source>
</evidence>
<proteinExistence type="predicted"/>
<protein>
    <recommendedName>
        <fullName evidence="3">DUF768 domain-containing protein</fullName>
    </recommendedName>
</protein>
<reference evidence="1 2" key="1">
    <citation type="journal article" date="2024" name="Proc. Natl. Acad. Sci. U.S.A.">
        <title>The evolutionary genomics of adaptation to stress in wild rhizobium bacteria.</title>
        <authorList>
            <person name="Kehlet-Delgado H."/>
            <person name="Montoya A.P."/>
            <person name="Jensen K.T."/>
            <person name="Wendlandt C.E."/>
            <person name="Dexheimer C."/>
            <person name="Roberts M."/>
            <person name="Torres Martinez L."/>
            <person name="Friesen M.L."/>
            <person name="Griffitts J.S."/>
            <person name="Porter S.S."/>
        </authorList>
    </citation>
    <scope>NUCLEOTIDE SEQUENCE [LARGE SCALE GENOMIC DNA]</scope>
    <source>
        <strain evidence="1 2">M0641</strain>
    </source>
</reference>
<evidence type="ECO:0000313" key="2">
    <source>
        <dbReference type="Proteomes" id="UP001433071"/>
    </source>
</evidence>
<organism evidence="1 2">
    <name type="scientific">Mesorhizobium caraganae</name>
    <dbReference type="NCBI Taxonomy" id="483206"/>
    <lineage>
        <taxon>Bacteria</taxon>
        <taxon>Pseudomonadati</taxon>
        <taxon>Pseudomonadota</taxon>
        <taxon>Alphaproteobacteria</taxon>
        <taxon>Hyphomicrobiales</taxon>
        <taxon>Phyllobacteriaceae</taxon>
        <taxon>Mesorhizobium</taxon>
    </lineage>
</organism>
<evidence type="ECO:0008006" key="3">
    <source>
        <dbReference type="Google" id="ProtNLM"/>
    </source>
</evidence>
<keyword evidence="2" id="KW-1185">Reference proteome</keyword>
<gene>
    <name evidence="1" type="ORF">NKI36_14860</name>
</gene>
<comment type="caution">
    <text evidence="1">The sequence shown here is derived from an EMBL/GenBank/DDBJ whole genome shotgun (WGS) entry which is preliminary data.</text>
</comment>
<sequence>MSARGINFLDKWMAEHLPNVITDDPGAITDLADQAMKAAEKEGISANEISDEVGSVFEVILEAMKNRAGGEGE</sequence>
<name>A0ABV1YZY4_9HYPH</name>